<reference evidence="2 3" key="1">
    <citation type="submission" date="2024-12" db="EMBL/GenBank/DDBJ databases">
        <title>The unique morphological basis and parallel evolutionary history of personate flowers in Penstemon.</title>
        <authorList>
            <person name="Depatie T.H."/>
            <person name="Wessinger C.A."/>
        </authorList>
    </citation>
    <scope>NUCLEOTIDE SEQUENCE [LARGE SCALE GENOMIC DNA]</scope>
    <source>
        <strain evidence="2">WTNN_2</strain>
        <tissue evidence="2">Leaf</tissue>
    </source>
</reference>
<evidence type="ECO:0000256" key="1">
    <source>
        <dbReference type="SAM" id="MobiDB-lite"/>
    </source>
</evidence>
<name>A0ABD3RN11_9LAMI</name>
<accession>A0ABD3RN11</accession>
<evidence type="ECO:0000313" key="3">
    <source>
        <dbReference type="Proteomes" id="UP001634393"/>
    </source>
</evidence>
<proteinExistence type="predicted"/>
<gene>
    <name evidence="2" type="ORF">ACJIZ3_014449</name>
</gene>
<keyword evidence="3" id="KW-1185">Reference proteome</keyword>
<comment type="caution">
    <text evidence="2">The sequence shown here is derived from an EMBL/GenBank/DDBJ whole genome shotgun (WGS) entry which is preliminary data.</text>
</comment>
<feature type="region of interest" description="Disordered" evidence="1">
    <location>
        <begin position="1"/>
        <end position="25"/>
    </location>
</feature>
<protein>
    <submittedName>
        <fullName evidence="2">Uncharacterized protein</fullName>
    </submittedName>
</protein>
<evidence type="ECO:0000313" key="2">
    <source>
        <dbReference type="EMBL" id="KAL3813181.1"/>
    </source>
</evidence>
<sequence>MENEHRKKQNAEVGGSRPPVRQKTCASTYDIARDVIDVVRTYLEGPRAGDYPADGTIYTESAERESLADKAVGDLGMQGIYRSELEKNRFKKTRKDLEKAHAEIARWKSKRRAEPPKEKPTEN</sequence>
<organism evidence="2 3">
    <name type="scientific">Penstemon smallii</name>
    <dbReference type="NCBI Taxonomy" id="265156"/>
    <lineage>
        <taxon>Eukaryota</taxon>
        <taxon>Viridiplantae</taxon>
        <taxon>Streptophyta</taxon>
        <taxon>Embryophyta</taxon>
        <taxon>Tracheophyta</taxon>
        <taxon>Spermatophyta</taxon>
        <taxon>Magnoliopsida</taxon>
        <taxon>eudicotyledons</taxon>
        <taxon>Gunneridae</taxon>
        <taxon>Pentapetalae</taxon>
        <taxon>asterids</taxon>
        <taxon>lamiids</taxon>
        <taxon>Lamiales</taxon>
        <taxon>Plantaginaceae</taxon>
        <taxon>Cheloneae</taxon>
        <taxon>Penstemon</taxon>
    </lineage>
</organism>
<dbReference type="AlphaFoldDB" id="A0ABD3RN11"/>
<dbReference type="Proteomes" id="UP001634393">
    <property type="component" value="Unassembled WGS sequence"/>
</dbReference>
<dbReference type="EMBL" id="JBJXBP010000008">
    <property type="protein sequence ID" value="KAL3813181.1"/>
    <property type="molecule type" value="Genomic_DNA"/>
</dbReference>